<name>A0AAV3UUQ0_9ALTE</name>
<dbReference type="InterPro" id="IPR050900">
    <property type="entry name" value="Transposase_IS3/IS150/IS904"/>
</dbReference>
<gene>
    <name evidence="2" type="ORF">GCHA_0906</name>
</gene>
<dbReference type="Proteomes" id="UP000006320">
    <property type="component" value="Unassembled WGS sequence"/>
</dbReference>
<protein>
    <recommendedName>
        <fullName evidence="1">Integrase catalytic domain-containing protein</fullName>
    </recommendedName>
</protein>
<accession>A0AAV3UUQ0</accession>
<comment type="caution">
    <text evidence="2">The sequence shown here is derived from an EMBL/GenBank/DDBJ whole genome shotgun (WGS) entry which is preliminary data.</text>
</comment>
<dbReference type="NCBIfam" id="NF033516">
    <property type="entry name" value="transpos_IS3"/>
    <property type="match status" value="1"/>
</dbReference>
<dbReference type="SUPFAM" id="SSF53098">
    <property type="entry name" value="Ribonuclease H-like"/>
    <property type="match status" value="1"/>
</dbReference>
<reference evidence="2 3" key="1">
    <citation type="journal article" date="2017" name="Antonie Van Leeuwenhoek">
        <title>Rhizobium rhizosphaerae sp. nov., a novel species isolated from rice rhizosphere.</title>
        <authorList>
            <person name="Zhao J.J."/>
            <person name="Zhang J."/>
            <person name="Zhang R.J."/>
            <person name="Zhang C.W."/>
            <person name="Yin H.Q."/>
            <person name="Zhang X.X."/>
        </authorList>
    </citation>
    <scope>NUCLEOTIDE SEQUENCE [LARGE SCALE GENOMIC DNA]</scope>
    <source>
        <strain evidence="2 3">S18K6</strain>
    </source>
</reference>
<evidence type="ECO:0000313" key="3">
    <source>
        <dbReference type="Proteomes" id="UP000006320"/>
    </source>
</evidence>
<proteinExistence type="predicted"/>
<dbReference type="PANTHER" id="PTHR46889">
    <property type="entry name" value="TRANSPOSASE INSF FOR INSERTION SEQUENCE IS3B-RELATED"/>
    <property type="match status" value="1"/>
</dbReference>
<evidence type="ECO:0000259" key="1">
    <source>
        <dbReference type="PROSITE" id="PS50994"/>
    </source>
</evidence>
<dbReference type="PANTHER" id="PTHR46889:SF4">
    <property type="entry name" value="TRANSPOSASE INSO FOR INSERTION SEQUENCE ELEMENT IS911B-RELATED"/>
    <property type="match status" value="1"/>
</dbReference>
<dbReference type="InterPro" id="IPR001584">
    <property type="entry name" value="Integrase_cat-core"/>
</dbReference>
<dbReference type="Pfam" id="PF00665">
    <property type="entry name" value="rve"/>
    <property type="match status" value="1"/>
</dbReference>
<evidence type="ECO:0000313" key="2">
    <source>
        <dbReference type="EMBL" id="GAC08869.1"/>
    </source>
</evidence>
<dbReference type="GO" id="GO:0003676">
    <property type="term" value="F:nucleic acid binding"/>
    <property type="evidence" value="ECO:0007669"/>
    <property type="project" value="InterPro"/>
</dbReference>
<sequence length="160" mass="18436">MKQAKLKANIGYKRRYFKSSTPHIAADNHLQRQFVVCKPDTAWVSGITYIKTYEGWLYLAVVLDLFSRKVIGWSMQQTMTSDIVIKALLMAVWRRPKAKDVIVHSDQGSQYASDDYLDFLSTHNLIPSMGRRGHCLDNVVAESLFHSLKTERVKRKVYPT</sequence>
<feature type="domain" description="Integrase catalytic" evidence="1">
    <location>
        <begin position="35"/>
        <end position="160"/>
    </location>
</feature>
<dbReference type="EMBL" id="BAEM01000012">
    <property type="protein sequence ID" value="GAC08869.1"/>
    <property type="molecule type" value="Genomic_DNA"/>
</dbReference>
<dbReference type="InterPro" id="IPR048020">
    <property type="entry name" value="Transpos_IS3"/>
</dbReference>
<dbReference type="PROSITE" id="PS50994">
    <property type="entry name" value="INTEGRASE"/>
    <property type="match status" value="1"/>
</dbReference>
<dbReference type="Gene3D" id="3.30.420.10">
    <property type="entry name" value="Ribonuclease H-like superfamily/Ribonuclease H"/>
    <property type="match status" value="1"/>
</dbReference>
<dbReference type="InterPro" id="IPR012337">
    <property type="entry name" value="RNaseH-like_sf"/>
</dbReference>
<dbReference type="GO" id="GO:0015074">
    <property type="term" value="P:DNA integration"/>
    <property type="evidence" value="ECO:0007669"/>
    <property type="project" value="InterPro"/>
</dbReference>
<organism evidence="2 3">
    <name type="scientific">Paraglaciecola chathamensis S18K6</name>
    <dbReference type="NCBI Taxonomy" id="1127672"/>
    <lineage>
        <taxon>Bacteria</taxon>
        <taxon>Pseudomonadati</taxon>
        <taxon>Pseudomonadota</taxon>
        <taxon>Gammaproteobacteria</taxon>
        <taxon>Alteromonadales</taxon>
        <taxon>Alteromonadaceae</taxon>
        <taxon>Paraglaciecola</taxon>
    </lineage>
</organism>
<dbReference type="AlphaFoldDB" id="A0AAV3UUQ0"/>
<dbReference type="InterPro" id="IPR036397">
    <property type="entry name" value="RNaseH_sf"/>
</dbReference>